<proteinExistence type="predicted"/>
<dbReference type="AlphaFoldDB" id="V2UCS4"/>
<dbReference type="PROSITE" id="PS51257">
    <property type="entry name" value="PROKAR_LIPOPROTEIN"/>
    <property type="match status" value="1"/>
</dbReference>
<dbReference type="RefSeq" id="WP_004903094.1">
    <property type="nucleotide sequence ID" value="NZ_BBTI01000004.1"/>
</dbReference>
<dbReference type="EMBL" id="AYEU01000003">
    <property type="protein sequence ID" value="ESK52243.1"/>
    <property type="molecule type" value="Genomic_DNA"/>
</dbReference>
<dbReference type="PATRIC" id="fig|1341683.3.peg.384"/>
<evidence type="ECO:0000313" key="2">
    <source>
        <dbReference type="EMBL" id="ESK52243.1"/>
    </source>
</evidence>
<keyword evidence="3" id="KW-1185">Reference proteome</keyword>
<evidence type="ECO:0000256" key="1">
    <source>
        <dbReference type="SAM" id="MobiDB-lite"/>
    </source>
</evidence>
<feature type="region of interest" description="Disordered" evidence="1">
    <location>
        <begin position="324"/>
        <end position="347"/>
    </location>
</feature>
<gene>
    <name evidence="2" type="ORF">P255_00394</name>
</gene>
<dbReference type="HOGENOM" id="CLU_020058_0_0_6"/>
<accession>V2UCS4</accession>
<dbReference type="Proteomes" id="UP000018418">
    <property type="component" value="Unassembled WGS sequence"/>
</dbReference>
<dbReference type="OrthoDB" id="6668858at2"/>
<protein>
    <submittedName>
        <fullName evidence="2">Uncharacterized protein</fullName>
    </submittedName>
</protein>
<reference evidence="2 3" key="1">
    <citation type="submission" date="2013-10" db="EMBL/GenBank/DDBJ databases">
        <title>The Genome Sequence of Acinetobacter brisouii CIP 110357.</title>
        <authorList>
            <consortium name="The Broad Institute Genomics Platform"/>
            <consortium name="The Broad Institute Genome Sequencing Center for Infectious Disease"/>
            <person name="Cerqueira G."/>
            <person name="Feldgarden M."/>
            <person name="Courvalin P."/>
            <person name="Grillot-Courvalin C."/>
            <person name="Clermont D."/>
            <person name="Rocha E."/>
            <person name="Yoon E.-J."/>
            <person name="Nemec A."/>
            <person name="Young S.K."/>
            <person name="Zeng Q."/>
            <person name="Gargeya S."/>
            <person name="Fitzgerald M."/>
            <person name="Abouelleil A."/>
            <person name="Alvarado L."/>
            <person name="Berlin A.M."/>
            <person name="Chapman S.B."/>
            <person name="Gainer-Dewar J."/>
            <person name="Goldberg J."/>
            <person name="Gnerre S."/>
            <person name="Griggs A."/>
            <person name="Gujja S."/>
            <person name="Hansen M."/>
            <person name="Howarth C."/>
            <person name="Imamovic A."/>
            <person name="Ireland A."/>
            <person name="Larimer J."/>
            <person name="McCowan C."/>
            <person name="Murphy C."/>
            <person name="Pearson M."/>
            <person name="Poon T.W."/>
            <person name="Priest M."/>
            <person name="Roberts A."/>
            <person name="Saif S."/>
            <person name="Shea T."/>
            <person name="Sykes S."/>
            <person name="Wortman J."/>
            <person name="Nusbaum C."/>
            <person name="Birren B."/>
        </authorList>
    </citation>
    <scope>NUCLEOTIDE SEQUENCE [LARGE SCALE GENOMIC DNA]</scope>
    <source>
        <strain evidence="2 3">CIP 110357</strain>
    </source>
</reference>
<sequence>MMKLQYLTCCLFGLSLTGCSQHFVQSHQKTEQIQDHTVHAVSAIYENSGFDFKGNLSFDVQQNTHAFKKNPELNPELKNKLNHYLSTQQINLSAEQRQQLEFALLQEQLQNGKQKWSRLLTTGFNFLQDFQVNYQGGVDYRDQVAGMNLTARYQTPSLQMQLSYPLIVDLKQAKFYTNVFAFMPFLAAPEQRDQLMYFDLSKFKGQFNRLDMRLLVDYLKQSNALPYILATPEQLTHVSVSAAERQQGVVEKVQLHTSLEEYVAQSLSYSTVNSAYLTRHLLSEKPVTTEEVKQVDLNRMTPQEQADWAYDLWKDHAAVENEDTGLTDTKDLEPVASAATSDTEDHAAAAVKNDAVNSELSASEAEESDTEAADVSKQQCVNLQKQPKSASVGQYQTCLDEGVDLFATQTQDDQLAEQLAKTGTNVFKVVELFKGQSSEKWVSATDFKTQWQAKQPQIQALLAKVEQRNPLVIEIGIDRQGRAVTTNYQAQLKADSINKTLHIRSNNQWSNYGHPKNIDREGMRKAKSFDEAAQGTVLQEKAEQFKRLFGQHSWDEQIQQLANQAYAQNHSYIKTYQLVYGMLLSLKYPQIMQHYSAQDIQEIALVMAYYDGQENGSYTPKGQELARIKQLIKKHQLDSRTFYKVDATPIVKKAQREAGVAKQWAIIQKSYSSSESRFAKLYEVSYLTAHNEEQATNDLKHLANRLGQFYVQSRQKSPNLSSIQQVSSTEYLYMDKDVFKSVYVQILQSSK</sequence>
<name>V2UCS4_9GAMM</name>
<comment type="caution">
    <text evidence="2">The sequence shown here is derived from an EMBL/GenBank/DDBJ whole genome shotgun (WGS) entry which is preliminary data.</text>
</comment>
<evidence type="ECO:0000313" key="3">
    <source>
        <dbReference type="Proteomes" id="UP000018418"/>
    </source>
</evidence>
<organism evidence="2 3">
    <name type="scientific">Acinetobacter brisouii CIP 110357</name>
    <dbReference type="NCBI Taxonomy" id="1341683"/>
    <lineage>
        <taxon>Bacteria</taxon>
        <taxon>Pseudomonadati</taxon>
        <taxon>Pseudomonadota</taxon>
        <taxon>Gammaproteobacteria</taxon>
        <taxon>Moraxellales</taxon>
        <taxon>Moraxellaceae</taxon>
        <taxon>Acinetobacter</taxon>
    </lineage>
</organism>